<dbReference type="EMBL" id="ASHM01111508">
    <property type="protein sequence ID" value="PNX70130.1"/>
    <property type="molecule type" value="Genomic_DNA"/>
</dbReference>
<gene>
    <name evidence="1" type="ORF">L195_g057119</name>
</gene>
<reference evidence="1 2" key="2">
    <citation type="journal article" date="2017" name="Front. Plant Sci.">
        <title>Gene Classification and Mining of Molecular Markers Useful in Red Clover (Trifolium pratense) Breeding.</title>
        <authorList>
            <person name="Istvanek J."/>
            <person name="Dluhosova J."/>
            <person name="Dluhos P."/>
            <person name="Patkova L."/>
            <person name="Nedelnik J."/>
            <person name="Repkova J."/>
        </authorList>
    </citation>
    <scope>NUCLEOTIDE SEQUENCE [LARGE SCALE GENOMIC DNA]</scope>
    <source>
        <strain evidence="2">cv. Tatra</strain>
        <tissue evidence="1">Young leaves</tissue>
    </source>
</reference>
<dbReference type="Proteomes" id="UP000236291">
    <property type="component" value="Unassembled WGS sequence"/>
</dbReference>
<organism evidence="1 2">
    <name type="scientific">Trifolium pratense</name>
    <name type="common">Red clover</name>
    <dbReference type="NCBI Taxonomy" id="57577"/>
    <lineage>
        <taxon>Eukaryota</taxon>
        <taxon>Viridiplantae</taxon>
        <taxon>Streptophyta</taxon>
        <taxon>Embryophyta</taxon>
        <taxon>Tracheophyta</taxon>
        <taxon>Spermatophyta</taxon>
        <taxon>Magnoliopsida</taxon>
        <taxon>eudicotyledons</taxon>
        <taxon>Gunneridae</taxon>
        <taxon>Pentapetalae</taxon>
        <taxon>rosids</taxon>
        <taxon>fabids</taxon>
        <taxon>Fabales</taxon>
        <taxon>Fabaceae</taxon>
        <taxon>Papilionoideae</taxon>
        <taxon>50 kb inversion clade</taxon>
        <taxon>NPAAA clade</taxon>
        <taxon>Hologalegina</taxon>
        <taxon>IRL clade</taxon>
        <taxon>Trifolieae</taxon>
        <taxon>Trifolium</taxon>
    </lineage>
</organism>
<protein>
    <submittedName>
        <fullName evidence="1">Uncharacterized protein</fullName>
    </submittedName>
</protein>
<comment type="caution">
    <text evidence="1">The sequence shown here is derived from an EMBL/GenBank/DDBJ whole genome shotgun (WGS) entry which is preliminary data.</text>
</comment>
<accession>A0A2K3KV22</accession>
<reference evidence="1 2" key="1">
    <citation type="journal article" date="2014" name="Am. J. Bot.">
        <title>Genome assembly and annotation for red clover (Trifolium pratense; Fabaceae).</title>
        <authorList>
            <person name="Istvanek J."/>
            <person name="Jaros M."/>
            <person name="Krenek A."/>
            <person name="Repkova J."/>
        </authorList>
    </citation>
    <scope>NUCLEOTIDE SEQUENCE [LARGE SCALE GENOMIC DNA]</scope>
    <source>
        <strain evidence="2">cv. Tatra</strain>
        <tissue evidence="1">Young leaves</tissue>
    </source>
</reference>
<dbReference type="AlphaFoldDB" id="A0A2K3KV22"/>
<evidence type="ECO:0000313" key="1">
    <source>
        <dbReference type="EMBL" id="PNX70130.1"/>
    </source>
</evidence>
<sequence length="81" mass="9308">MHFSNWALEQDNPFAWPISSYVRRYCILPQASCNPSRTYSPFQTKITRLRGIPSKSSPNQAIHLHHLLKSYPFIMASSSVV</sequence>
<evidence type="ECO:0000313" key="2">
    <source>
        <dbReference type="Proteomes" id="UP000236291"/>
    </source>
</evidence>
<name>A0A2K3KV22_TRIPR</name>
<proteinExistence type="predicted"/>
<feature type="non-terminal residue" evidence="1">
    <location>
        <position position="81"/>
    </location>
</feature>